<dbReference type="CDD" id="cd01948">
    <property type="entry name" value="EAL"/>
    <property type="match status" value="1"/>
</dbReference>
<comment type="caution">
    <text evidence="8">The sequence shown here is derived from an EMBL/GenBank/DDBJ whole genome shotgun (WGS) entry which is preliminary data.</text>
</comment>
<evidence type="ECO:0000256" key="2">
    <source>
        <dbReference type="ARBA" id="ARBA00029839"/>
    </source>
</evidence>
<dbReference type="GO" id="GO:0071732">
    <property type="term" value="P:cellular response to nitric oxide"/>
    <property type="evidence" value="ECO:0007669"/>
    <property type="project" value="UniProtKB-ARBA"/>
</dbReference>
<dbReference type="Proteomes" id="UP000545386">
    <property type="component" value="Unassembled WGS sequence"/>
</dbReference>
<dbReference type="InterPro" id="IPR044398">
    <property type="entry name" value="Globin-sensor_dom"/>
</dbReference>
<dbReference type="FunFam" id="3.30.70.270:FF:000001">
    <property type="entry name" value="Diguanylate cyclase domain protein"/>
    <property type="match status" value="1"/>
</dbReference>
<gene>
    <name evidence="8" type="ORF">GTU67_07845</name>
</gene>
<dbReference type="InterPro" id="IPR013767">
    <property type="entry name" value="PAS_fold"/>
</dbReference>
<organism evidence="8 9">
    <name type="scientific">Pusillimonas minor</name>
    <dbReference type="NCBI Taxonomy" id="2697024"/>
    <lineage>
        <taxon>Bacteria</taxon>
        <taxon>Pseudomonadati</taxon>
        <taxon>Pseudomonadota</taxon>
        <taxon>Betaproteobacteria</taxon>
        <taxon>Burkholderiales</taxon>
        <taxon>Alcaligenaceae</taxon>
        <taxon>Pusillimonas</taxon>
    </lineage>
</organism>
<dbReference type="InterPro" id="IPR009050">
    <property type="entry name" value="Globin-like_sf"/>
</dbReference>
<dbReference type="GO" id="GO:0006355">
    <property type="term" value="P:regulation of DNA-templated transcription"/>
    <property type="evidence" value="ECO:0007669"/>
    <property type="project" value="InterPro"/>
</dbReference>
<dbReference type="PANTHER" id="PTHR44757">
    <property type="entry name" value="DIGUANYLATE CYCLASE DGCP"/>
    <property type="match status" value="1"/>
</dbReference>
<accession>A0A842HPN8</accession>
<sequence length="858" mass="96701">MKDLKEKVDALTHSLGLDDDEIHQRKAFLELTDEDALRLRRAHELLGKESKRFADAFYAHLSRFDAIKPLLEGDGRLDRLKHVQGQYFNTLTAGDYGPDYVRDRLRVGLVHQHIGLEPTWYLGAYRKYVAEMQKLLWQALGHEPDEYMKTCDALMKVVNFDIGLALDTYFHADTEEIREHKEYAESIVSTMPTGLMVVSANLVVLSMNPAMRVIFRLDDDLSAEGLPLSSLVKSSLLLEAGTDVLETGNAQNSIFVTLDQADIRLKLEFNLSCIRFRGKPLLLVMAQDITEKLNVKAKLAQSEERYRLTFNLAAVGMAQTDADGRITRINQKLCDVLGYERQELLGMRFPQLTHPDDRNDADAMTRRVMAGELEHYSKERRYLHKAGHVIWTRATVSCLREDSSRMGLIVVLEDISDRKRMEEALVKLAGHDALTDLPNRVLLQDRLSKALARAKRNQQQVAVMYLDLDRFKHVNDSQGHAAGDAMLAEAARRLTASVRETDTVARLGGDEFVVILENIEGSRIATARAQGILRALATPFAYKDRNLYTGASIGIALFPKDGPDGDTLLKHADSAMYQAKEAGRNNVQFYTPEVNAQHIRRLFIADGLRRALEQNELQLHYQPKIRAGCGRIIGVEALLRWTLPDGVHIAPDEFIPVAEDTGLILPIGQWVLKQACTNIVKWRAHANPNMRVSVNLSARQFKNQDIVSQIKKTLEDAQCPADALELEITESVLMERPDQVTSTLRTLHDMGIRLSIDDFGTGYSSLSYLRNFPIHELKIDRSFIEDITQDESHAAIVKAIITLAHSMKLTVLAEGVETEAQLHYLRNERCDHLQGYFFSRPLPGQALEELLLAGAEIT</sequence>
<dbReference type="NCBIfam" id="TIGR00254">
    <property type="entry name" value="GGDEF"/>
    <property type="match status" value="1"/>
</dbReference>
<keyword evidence="9" id="KW-1185">Reference proteome</keyword>
<dbReference type="InterPro" id="IPR000160">
    <property type="entry name" value="GGDEF_dom"/>
</dbReference>
<evidence type="ECO:0000313" key="9">
    <source>
        <dbReference type="Proteomes" id="UP000545386"/>
    </source>
</evidence>
<dbReference type="SMART" id="SM00267">
    <property type="entry name" value="GGDEF"/>
    <property type="match status" value="1"/>
</dbReference>
<dbReference type="PROSITE" id="PS50887">
    <property type="entry name" value="GGDEF"/>
    <property type="match status" value="1"/>
</dbReference>
<feature type="domain" description="PAS" evidence="4">
    <location>
        <begin position="302"/>
        <end position="372"/>
    </location>
</feature>
<feature type="domain" description="EAL" evidence="6">
    <location>
        <begin position="601"/>
        <end position="855"/>
    </location>
</feature>
<dbReference type="SMART" id="SM00091">
    <property type="entry name" value="PAS"/>
    <property type="match status" value="2"/>
</dbReference>
<dbReference type="EMBL" id="JACJUU010000004">
    <property type="protein sequence ID" value="MBC2769824.1"/>
    <property type="molecule type" value="Genomic_DNA"/>
</dbReference>
<name>A0A842HPN8_9BURK</name>
<reference evidence="8 9" key="1">
    <citation type="submission" date="2020-08" db="EMBL/GenBank/DDBJ databases">
        <title>Paraeoetvoesia sp. YC-7-48 draft genome sequence.</title>
        <authorList>
            <person name="Yao L."/>
        </authorList>
    </citation>
    <scope>NUCLEOTIDE SEQUENCE [LARGE SCALE GENOMIC DNA]</scope>
    <source>
        <strain evidence="9">YC-7-48</strain>
    </source>
</reference>
<dbReference type="Gene3D" id="3.30.450.20">
    <property type="entry name" value="PAS domain"/>
    <property type="match status" value="2"/>
</dbReference>
<comment type="catalytic activity">
    <reaction evidence="3">
        <text>3',3'-c-di-GMP + H2O = 5'-phosphoguanylyl(3'-&gt;5')guanosine + H(+)</text>
        <dbReference type="Rhea" id="RHEA:24902"/>
        <dbReference type="ChEBI" id="CHEBI:15377"/>
        <dbReference type="ChEBI" id="CHEBI:15378"/>
        <dbReference type="ChEBI" id="CHEBI:58754"/>
        <dbReference type="ChEBI" id="CHEBI:58805"/>
        <dbReference type="EC" id="3.1.4.52"/>
    </reaction>
    <physiologicalReaction direction="left-to-right" evidence="3">
        <dbReference type="Rhea" id="RHEA:24903"/>
    </physiologicalReaction>
</comment>
<evidence type="ECO:0000259" key="4">
    <source>
        <dbReference type="PROSITE" id="PS50112"/>
    </source>
</evidence>
<dbReference type="CDD" id="cd00130">
    <property type="entry name" value="PAS"/>
    <property type="match status" value="1"/>
</dbReference>
<dbReference type="AlphaFoldDB" id="A0A842HPN8"/>
<evidence type="ECO:0000259" key="5">
    <source>
        <dbReference type="PROSITE" id="PS50113"/>
    </source>
</evidence>
<dbReference type="Gene3D" id="3.30.70.270">
    <property type="match status" value="1"/>
</dbReference>
<dbReference type="PANTHER" id="PTHR44757:SF2">
    <property type="entry name" value="BIOFILM ARCHITECTURE MAINTENANCE PROTEIN MBAA"/>
    <property type="match status" value="1"/>
</dbReference>
<dbReference type="SUPFAM" id="SSF141868">
    <property type="entry name" value="EAL domain-like"/>
    <property type="match status" value="1"/>
</dbReference>
<dbReference type="PROSITE" id="PS50883">
    <property type="entry name" value="EAL"/>
    <property type="match status" value="1"/>
</dbReference>
<dbReference type="InterPro" id="IPR001633">
    <property type="entry name" value="EAL_dom"/>
</dbReference>
<dbReference type="InterPro" id="IPR012292">
    <property type="entry name" value="Globin/Proto"/>
</dbReference>
<dbReference type="PROSITE" id="PS50113">
    <property type="entry name" value="PAC"/>
    <property type="match status" value="1"/>
</dbReference>
<dbReference type="InterPro" id="IPR035919">
    <property type="entry name" value="EAL_sf"/>
</dbReference>
<dbReference type="InterPro" id="IPR029787">
    <property type="entry name" value="Nucleotide_cyclase"/>
</dbReference>
<feature type="domain" description="GGDEF" evidence="7">
    <location>
        <begin position="459"/>
        <end position="592"/>
    </location>
</feature>
<dbReference type="SMART" id="SM00086">
    <property type="entry name" value="PAC"/>
    <property type="match status" value="1"/>
</dbReference>
<dbReference type="InterPro" id="IPR035965">
    <property type="entry name" value="PAS-like_dom_sf"/>
</dbReference>
<dbReference type="GO" id="GO:0020037">
    <property type="term" value="F:heme binding"/>
    <property type="evidence" value="ECO:0007669"/>
    <property type="project" value="InterPro"/>
</dbReference>
<evidence type="ECO:0000259" key="6">
    <source>
        <dbReference type="PROSITE" id="PS50883"/>
    </source>
</evidence>
<dbReference type="PROSITE" id="PS50112">
    <property type="entry name" value="PAS"/>
    <property type="match status" value="1"/>
</dbReference>
<dbReference type="GO" id="GO:0019825">
    <property type="term" value="F:oxygen binding"/>
    <property type="evidence" value="ECO:0007669"/>
    <property type="project" value="InterPro"/>
</dbReference>
<dbReference type="Pfam" id="PF11563">
    <property type="entry name" value="Protoglobin"/>
    <property type="match status" value="1"/>
</dbReference>
<dbReference type="Pfam" id="PF00990">
    <property type="entry name" value="GGDEF"/>
    <property type="match status" value="1"/>
</dbReference>
<dbReference type="InterPro" id="IPR000014">
    <property type="entry name" value="PAS"/>
</dbReference>
<dbReference type="Gene3D" id="1.10.490.10">
    <property type="entry name" value="Globins"/>
    <property type="match status" value="1"/>
</dbReference>
<evidence type="ECO:0000256" key="1">
    <source>
        <dbReference type="ARBA" id="ARBA00015125"/>
    </source>
</evidence>
<protein>
    <recommendedName>
        <fullName evidence="1">Diguanylate cyclase DosC</fullName>
    </recommendedName>
    <alternativeName>
        <fullName evidence="2">Direct oxygen-sensing cyclase</fullName>
    </alternativeName>
</protein>
<dbReference type="SUPFAM" id="SSF55073">
    <property type="entry name" value="Nucleotide cyclase"/>
    <property type="match status" value="1"/>
</dbReference>
<proteinExistence type="predicted"/>
<dbReference type="GO" id="GO:0071111">
    <property type="term" value="F:cyclic-guanylate-specific phosphodiesterase activity"/>
    <property type="evidence" value="ECO:0007669"/>
    <property type="project" value="UniProtKB-EC"/>
</dbReference>
<dbReference type="InterPro" id="IPR001610">
    <property type="entry name" value="PAC"/>
</dbReference>
<dbReference type="SMART" id="SM00052">
    <property type="entry name" value="EAL"/>
    <property type="match status" value="1"/>
</dbReference>
<evidence type="ECO:0000313" key="8">
    <source>
        <dbReference type="EMBL" id="MBC2769824.1"/>
    </source>
</evidence>
<dbReference type="Gene3D" id="3.20.20.450">
    <property type="entry name" value="EAL domain"/>
    <property type="match status" value="1"/>
</dbReference>
<evidence type="ECO:0000256" key="3">
    <source>
        <dbReference type="ARBA" id="ARBA00051114"/>
    </source>
</evidence>
<dbReference type="Pfam" id="PF00563">
    <property type="entry name" value="EAL"/>
    <property type="match status" value="1"/>
</dbReference>
<dbReference type="SUPFAM" id="SSF46458">
    <property type="entry name" value="Globin-like"/>
    <property type="match status" value="1"/>
</dbReference>
<dbReference type="RefSeq" id="WP_185779532.1">
    <property type="nucleotide sequence ID" value="NZ_JACJUU010000004.1"/>
</dbReference>
<dbReference type="InterPro" id="IPR043128">
    <property type="entry name" value="Rev_trsase/Diguanyl_cyclase"/>
</dbReference>
<feature type="domain" description="PAC" evidence="5">
    <location>
        <begin position="376"/>
        <end position="427"/>
    </location>
</feature>
<dbReference type="Pfam" id="PF00989">
    <property type="entry name" value="PAS"/>
    <property type="match status" value="1"/>
</dbReference>
<dbReference type="NCBIfam" id="TIGR00229">
    <property type="entry name" value="sensory_box"/>
    <property type="match status" value="1"/>
</dbReference>
<dbReference type="InterPro" id="IPR052155">
    <property type="entry name" value="Biofilm_reg_signaling"/>
</dbReference>
<dbReference type="InterPro" id="IPR000700">
    <property type="entry name" value="PAS-assoc_C"/>
</dbReference>
<dbReference type="CDD" id="cd01949">
    <property type="entry name" value="GGDEF"/>
    <property type="match status" value="1"/>
</dbReference>
<dbReference type="FunFam" id="3.20.20.450:FF:000001">
    <property type="entry name" value="Cyclic di-GMP phosphodiesterase yahA"/>
    <property type="match status" value="1"/>
</dbReference>
<dbReference type="SUPFAM" id="SSF55785">
    <property type="entry name" value="PYP-like sensor domain (PAS domain)"/>
    <property type="match status" value="2"/>
</dbReference>
<evidence type="ECO:0000259" key="7">
    <source>
        <dbReference type="PROSITE" id="PS50887"/>
    </source>
</evidence>